<name>A0A238Z2I9_9ACTN</name>
<dbReference type="CDD" id="cd14728">
    <property type="entry name" value="Ere-like"/>
    <property type="match status" value="1"/>
</dbReference>
<gene>
    <name evidence="1" type="ORF">SAMN06265355_106398</name>
</gene>
<dbReference type="PANTHER" id="PTHR31299">
    <property type="entry name" value="ESTERASE, PUTATIVE (AFU_ORTHOLOGUE AFUA_1G05850)-RELATED"/>
    <property type="match status" value="1"/>
</dbReference>
<keyword evidence="2" id="KW-1185">Reference proteome</keyword>
<dbReference type="Gene3D" id="3.30.1870.10">
    <property type="entry name" value="EreA-like, domain 2"/>
    <property type="match status" value="1"/>
</dbReference>
<proteinExistence type="predicted"/>
<dbReference type="RefSeq" id="WP_089312952.1">
    <property type="nucleotide sequence ID" value="NZ_FZNP01000006.1"/>
</dbReference>
<dbReference type="OrthoDB" id="4329964at2"/>
<dbReference type="PANTHER" id="PTHR31299:SF0">
    <property type="entry name" value="ESTERASE, PUTATIVE (AFU_ORTHOLOGUE AFUA_1G05850)-RELATED"/>
    <property type="match status" value="1"/>
</dbReference>
<reference evidence="2" key="1">
    <citation type="submission" date="2017-06" db="EMBL/GenBank/DDBJ databases">
        <authorList>
            <person name="Varghese N."/>
            <person name="Submissions S."/>
        </authorList>
    </citation>
    <scope>NUCLEOTIDE SEQUENCE [LARGE SCALE GENOMIC DNA]</scope>
    <source>
        <strain evidence="2">DSM 44485</strain>
    </source>
</reference>
<dbReference type="Pfam" id="PF05139">
    <property type="entry name" value="Erythro_esteras"/>
    <property type="match status" value="1"/>
</dbReference>
<evidence type="ECO:0000313" key="1">
    <source>
        <dbReference type="EMBL" id="SNR77063.1"/>
    </source>
</evidence>
<dbReference type="InterPro" id="IPR052036">
    <property type="entry name" value="Hydrolase/PRTase-associated"/>
</dbReference>
<dbReference type="SUPFAM" id="SSF159501">
    <property type="entry name" value="EreA/ChaN-like"/>
    <property type="match status" value="1"/>
</dbReference>
<accession>A0A238Z2I9</accession>
<dbReference type="GO" id="GO:0046677">
    <property type="term" value="P:response to antibiotic"/>
    <property type="evidence" value="ECO:0007669"/>
    <property type="project" value="InterPro"/>
</dbReference>
<dbReference type="EMBL" id="FZNP01000006">
    <property type="protein sequence ID" value="SNR77063.1"/>
    <property type="molecule type" value="Genomic_DNA"/>
</dbReference>
<protein>
    <submittedName>
        <fullName evidence="1">Erythromycin esterase</fullName>
    </submittedName>
</protein>
<evidence type="ECO:0000313" key="2">
    <source>
        <dbReference type="Proteomes" id="UP000198420"/>
    </source>
</evidence>
<dbReference type="InterPro" id="IPR007815">
    <property type="entry name" value="Emycin_Estase"/>
</dbReference>
<dbReference type="AlphaFoldDB" id="A0A238Z2I9"/>
<dbReference type="Proteomes" id="UP000198420">
    <property type="component" value="Unassembled WGS sequence"/>
</dbReference>
<organism evidence="1 2">
    <name type="scientific">Actinomadura mexicana</name>
    <dbReference type="NCBI Taxonomy" id="134959"/>
    <lineage>
        <taxon>Bacteria</taxon>
        <taxon>Bacillati</taxon>
        <taxon>Actinomycetota</taxon>
        <taxon>Actinomycetes</taxon>
        <taxon>Streptosporangiales</taxon>
        <taxon>Thermomonosporaceae</taxon>
        <taxon>Actinomadura</taxon>
    </lineage>
</organism>
<sequence length="379" mass="41826">MSQDIRDFVTASCDLLAFGEPTHREPSFGRIRNDLFARLADNGFRSIAMETDRVAALAVDDYVREGKGSLDAVMSEGFSHGWGDVDANRRLVAWMREYNEGRPSHERLAFHGFDAPMETLSAPSPRAYLEHARDYMGLDLDIAALAGDDRRWSRAEAVMDPAMSIGATPEAGKLRTIADDMLTALYERAPKLIAATSRSEWSRAEIHLTAGLGLLRYHKRATQRLDRDARISRLAAARDALMAQNLLAIRNAEDRRGPTFVFAHNTHLQRNPSLMRMADLELTWFGTGAILASLLDERYVFVAGSLGRSETIKLGEPEPDTFEGGMQGRITTWGLTPAAAVPSARRRADAIPEQGYFPLDQAVLDTADAVLHISDGATV</sequence>